<evidence type="ECO:0000259" key="11">
    <source>
        <dbReference type="PROSITE" id="PS01124"/>
    </source>
</evidence>
<dbReference type="PROSITE" id="PS01124">
    <property type="entry name" value="HTH_ARAC_FAMILY_2"/>
    <property type="match status" value="1"/>
</dbReference>
<dbReference type="Proteomes" id="UP000095544">
    <property type="component" value="Unassembled WGS sequence"/>
</dbReference>
<evidence type="ECO:0000256" key="7">
    <source>
        <dbReference type="ARBA" id="ARBA00023125"/>
    </source>
</evidence>
<dbReference type="PRINTS" id="PR00032">
    <property type="entry name" value="HTHARAC"/>
</dbReference>
<dbReference type="GO" id="GO:0000160">
    <property type="term" value="P:phosphorelay signal transduction system"/>
    <property type="evidence" value="ECO:0007669"/>
    <property type="project" value="UniProtKB-KW"/>
</dbReference>
<evidence type="ECO:0000256" key="4">
    <source>
        <dbReference type="ARBA" id="ARBA00022553"/>
    </source>
</evidence>
<sequence>MLMKILVAEDEPAIRQGIIALIGNLGLSVEITGAAEDGMEALELMAATRPDVLITDIRMSGMSGLELIGKAKELYPGTEYVILSGYSEFEYAKQAMRYGVQDYILKPPRKEEVGSALEKIYTRMVNSKKAGRKQNVYDYVVNGVQKDTAQLETEGCCFYLILFSIGPFTNRTENLIQVGIGGFSSKELQEQLCQGLGEGEDCLVFDMKQQNEKLILLSVKKREISPIQRVVLKLSSYEKKFSMPVHMILSDEMDHTGLLPGTYAKLHRSLARQVLIGKSDVVFLEKESNQESELALDESEKCQIASLLEQGDGDGLCSLFGLLCTKWKKKRIPQISCEFSVKYILMEVYQRNPVLEAEAAVEDLFYQAEEVIGKARTFEQFEEGICGLFQDVFGRIKEGKANKKIEDVVELLKQHIYLHYNSNLSLEKFAGQFGYNPTYLSNQFTSLQRISPSRLLTNIRLEKGKELLLNTDYLLKDIAEMIGFHDVSYFSRFFKDNVGQSPKQFREAAGRERKE</sequence>
<keyword evidence="6" id="KW-0805">Transcription regulation</keyword>
<evidence type="ECO:0000313" key="13">
    <source>
        <dbReference type="EMBL" id="CUN80452.1"/>
    </source>
</evidence>
<dbReference type="PANTHER" id="PTHR42713">
    <property type="entry name" value="HISTIDINE KINASE-RELATED"/>
    <property type="match status" value="1"/>
</dbReference>
<evidence type="ECO:0000256" key="5">
    <source>
        <dbReference type="ARBA" id="ARBA00023012"/>
    </source>
</evidence>
<evidence type="ECO:0000256" key="6">
    <source>
        <dbReference type="ARBA" id="ARBA00023015"/>
    </source>
</evidence>
<dbReference type="SMART" id="SM00342">
    <property type="entry name" value="HTH_ARAC"/>
    <property type="match status" value="1"/>
</dbReference>
<evidence type="ECO:0000313" key="14">
    <source>
        <dbReference type="Proteomes" id="UP000095544"/>
    </source>
</evidence>
<dbReference type="STRING" id="39482.ERS852491_00549"/>
<dbReference type="InterPro" id="IPR011006">
    <property type="entry name" value="CheY-like_superfamily"/>
</dbReference>
<gene>
    <name evidence="13" type="primary">nreC_1</name>
    <name evidence="13" type="ORF">ERS852491_00549</name>
</gene>
<keyword evidence="7" id="KW-0238">DNA-binding</keyword>
<dbReference type="PANTHER" id="PTHR42713:SF3">
    <property type="entry name" value="TRANSCRIPTIONAL REGULATORY PROTEIN HPTR"/>
    <property type="match status" value="1"/>
</dbReference>
<dbReference type="PROSITE" id="PS00041">
    <property type="entry name" value="HTH_ARAC_FAMILY_1"/>
    <property type="match status" value="1"/>
</dbReference>
<dbReference type="Gene3D" id="3.40.50.2300">
    <property type="match status" value="1"/>
</dbReference>
<dbReference type="InterPro" id="IPR018062">
    <property type="entry name" value="HTH_AraC-typ_CS"/>
</dbReference>
<feature type="modified residue" description="4-aspartylphosphate" evidence="10">
    <location>
        <position position="56"/>
    </location>
</feature>
<dbReference type="RefSeq" id="WP_055150823.1">
    <property type="nucleotide sequence ID" value="NZ_CYZU01000003.1"/>
</dbReference>
<keyword evidence="5" id="KW-0902">Two-component regulatory system</keyword>
<organism evidence="13 14">
    <name type="scientific">Faecalicatena contorta</name>
    <dbReference type="NCBI Taxonomy" id="39482"/>
    <lineage>
        <taxon>Bacteria</taxon>
        <taxon>Bacillati</taxon>
        <taxon>Bacillota</taxon>
        <taxon>Clostridia</taxon>
        <taxon>Lachnospirales</taxon>
        <taxon>Lachnospiraceae</taxon>
        <taxon>Faecalicatena</taxon>
    </lineage>
</organism>
<dbReference type="SUPFAM" id="SSF52172">
    <property type="entry name" value="CheY-like"/>
    <property type="match status" value="1"/>
</dbReference>
<evidence type="ECO:0000256" key="9">
    <source>
        <dbReference type="ARBA" id="ARBA00024867"/>
    </source>
</evidence>
<feature type="domain" description="HTH araC/xylS-type" evidence="11">
    <location>
        <begin position="406"/>
        <end position="508"/>
    </location>
</feature>
<dbReference type="Pfam" id="PF12833">
    <property type="entry name" value="HTH_18"/>
    <property type="match status" value="1"/>
</dbReference>
<dbReference type="InterPro" id="IPR020449">
    <property type="entry name" value="Tscrpt_reg_AraC-type_HTH"/>
</dbReference>
<dbReference type="SUPFAM" id="SSF46689">
    <property type="entry name" value="Homeodomain-like"/>
    <property type="match status" value="1"/>
</dbReference>
<dbReference type="EMBL" id="CYZU01000003">
    <property type="protein sequence ID" value="CUN80452.1"/>
    <property type="molecule type" value="Genomic_DNA"/>
</dbReference>
<dbReference type="InterPro" id="IPR001789">
    <property type="entry name" value="Sig_transdc_resp-reg_receiver"/>
</dbReference>
<evidence type="ECO:0000256" key="2">
    <source>
        <dbReference type="ARBA" id="ARBA00018672"/>
    </source>
</evidence>
<evidence type="ECO:0000256" key="10">
    <source>
        <dbReference type="PROSITE-ProRule" id="PRU00169"/>
    </source>
</evidence>
<dbReference type="OrthoDB" id="9794370at2"/>
<evidence type="ECO:0000256" key="1">
    <source>
        <dbReference type="ARBA" id="ARBA00004496"/>
    </source>
</evidence>
<evidence type="ECO:0000259" key="12">
    <source>
        <dbReference type="PROSITE" id="PS50110"/>
    </source>
</evidence>
<proteinExistence type="predicted"/>
<dbReference type="InterPro" id="IPR009057">
    <property type="entry name" value="Homeodomain-like_sf"/>
</dbReference>
<dbReference type="GO" id="GO:0005737">
    <property type="term" value="C:cytoplasm"/>
    <property type="evidence" value="ECO:0007669"/>
    <property type="project" value="UniProtKB-SubCell"/>
</dbReference>
<dbReference type="PROSITE" id="PS50110">
    <property type="entry name" value="RESPONSE_REGULATORY"/>
    <property type="match status" value="1"/>
</dbReference>
<dbReference type="Gene3D" id="1.10.10.60">
    <property type="entry name" value="Homeodomain-like"/>
    <property type="match status" value="2"/>
</dbReference>
<keyword evidence="8" id="KW-0804">Transcription</keyword>
<dbReference type="Pfam" id="PF00072">
    <property type="entry name" value="Response_reg"/>
    <property type="match status" value="1"/>
</dbReference>
<comment type="function">
    <text evidence="9">May play the central regulatory role in sporulation. It may be an element of the effector pathway responsible for the activation of sporulation genes in response to nutritional stress. Spo0A may act in concert with spo0H (a sigma factor) to control the expression of some genes that are critical to the sporulation process.</text>
</comment>
<reference evidence="13 14" key="1">
    <citation type="submission" date="2015-09" db="EMBL/GenBank/DDBJ databases">
        <authorList>
            <consortium name="Pathogen Informatics"/>
        </authorList>
    </citation>
    <scope>NUCLEOTIDE SEQUENCE [LARGE SCALE GENOMIC DNA]</scope>
    <source>
        <strain evidence="13 14">2789STDY5834876</strain>
    </source>
</reference>
<dbReference type="InterPro" id="IPR051552">
    <property type="entry name" value="HptR"/>
</dbReference>
<dbReference type="GO" id="GO:0003700">
    <property type="term" value="F:DNA-binding transcription factor activity"/>
    <property type="evidence" value="ECO:0007669"/>
    <property type="project" value="InterPro"/>
</dbReference>
<dbReference type="CDD" id="cd17536">
    <property type="entry name" value="REC_YesN-like"/>
    <property type="match status" value="1"/>
</dbReference>
<dbReference type="AlphaFoldDB" id="A0A173ZVH8"/>
<keyword evidence="4 10" id="KW-0597">Phosphoprotein</keyword>
<protein>
    <recommendedName>
        <fullName evidence="2">Stage 0 sporulation protein A homolog</fullName>
    </recommendedName>
</protein>
<dbReference type="SMART" id="SM00448">
    <property type="entry name" value="REC"/>
    <property type="match status" value="1"/>
</dbReference>
<dbReference type="GO" id="GO:0043565">
    <property type="term" value="F:sequence-specific DNA binding"/>
    <property type="evidence" value="ECO:0007669"/>
    <property type="project" value="InterPro"/>
</dbReference>
<evidence type="ECO:0000256" key="8">
    <source>
        <dbReference type="ARBA" id="ARBA00023163"/>
    </source>
</evidence>
<dbReference type="InterPro" id="IPR018060">
    <property type="entry name" value="HTH_AraC"/>
</dbReference>
<feature type="domain" description="Response regulatory" evidence="12">
    <location>
        <begin position="4"/>
        <end position="121"/>
    </location>
</feature>
<comment type="subcellular location">
    <subcellularLocation>
        <location evidence="1">Cytoplasm</location>
    </subcellularLocation>
</comment>
<name>A0A173ZVH8_9FIRM</name>
<accession>A0A173ZVH8</accession>
<keyword evidence="3" id="KW-0963">Cytoplasm</keyword>
<evidence type="ECO:0000256" key="3">
    <source>
        <dbReference type="ARBA" id="ARBA00022490"/>
    </source>
</evidence>